<comment type="function">
    <text evidence="2">Hydrolysis of the deoxyribose N-glycosidic bond to excise 3-methyladenine, and 7-methylguanine from the damaged DNA polymer formed by alkylation lesions.</text>
</comment>
<keyword evidence="5" id="KW-0227">DNA damage</keyword>
<dbReference type="FunCoup" id="A0A7N4NSB5">
    <property type="interactions" value="645"/>
</dbReference>
<accession>A0A7N4NSB5</accession>
<dbReference type="HAMAP" id="MF_00527">
    <property type="entry name" value="3MGH"/>
    <property type="match status" value="1"/>
</dbReference>
<dbReference type="FunFam" id="3.10.300.10:FF:000001">
    <property type="entry name" value="Putative 3-methyladenine DNA glycosylase"/>
    <property type="match status" value="1"/>
</dbReference>
<evidence type="ECO:0000313" key="15">
    <source>
        <dbReference type="Proteomes" id="UP000007648"/>
    </source>
</evidence>
<dbReference type="EC" id="3.2.2.21" evidence="4"/>
<dbReference type="AlphaFoldDB" id="A0A7N4NSB5"/>
<name>A0A7N4NSB5_SARHA</name>
<evidence type="ECO:0000313" key="14">
    <source>
        <dbReference type="Ensembl" id="ENSSHAP00000027053.1"/>
    </source>
</evidence>
<dbReference type="SUPFAM" id="SSF50486">
    <property type="entry name" value="FMT C-terminal domain-like"/>
    <property type="match status" value="1"/>
</dbReference>
<evidence type="ECO:0000256" key="3">
    <source>
        <dbReference type="ARBA" id="ARBA00009232"/>
    </source>
</evidence>
<evidence type="ECO:0000256" key="2">
    <source>
        <dbReference type="ARBA" id="ARBA00002421"/>
    </source>
</evidence>
<dbReference type="InterPro" id="IPR011034">
    <property type="entry name" value="Formyl_transferase-like_C_sf"/>
</dbReference>
<dbReference type="Pfam" id="PF02245">
    <property type="entry name" value="Pur_DNA_glyco"/>
    <property type="match status" value="1"/>
</dbReference>
<comment type="catalytic activity">
    <reaction evidence="1">
        <text>Hydrolysis of alkylated DNA, releasing 3-methyladenine, 3-methylguanine, 7-methylguanine and 7-methyladenine.</text>
        <dbReference type="EC" id="3.2.2.21"/>
    </reaction>
</comment>
<reference evidence="14" key="2">
    <citation type="submission" date="2025-08" db="UniProtKB">
        <authorList>
            <consortium name="Ensembl"/>
        </authorList>
    </citation>
    <scope>IDENTIFICATION</scope>
</reference>
<dbReference type="Proteomes" id="UP000007648">
    <property type="component" value="Unassembled WGS sequence"/>
</dbReference>
<evidence type="ECO:0000256" key="7">
    <source>
        <dbReference type="ARBA" id="ARBA00023204"/>
    </source>
</evidence>
<proteinExistence type="inferred from homology"/>
<evidence type="ECO:0000256" key="12">
    <source>
        <dbReference type="ARBA" id="ARBA00078171"/>
    </source>
</evidence>
<evidence type="ECO:0000256" key="10">
    <source>
        <dbReference type="ARBA" id="ARBA00068926"/>
    </source>
</evidence>
<reference evidence="14" key="3">
    <citation type="submission" date="2025-09" db="UniProtKB">
        <authorList>
            <consortium name="Ensembl"/>
        </authorList>
    </citation>
    <scope>IDENTIFICATION</scope>
</reference>
<evidence type="ECO:0000256" key="13">
    <source>
        <dbReference type="ARBA" id="ARBA00082988"/>
    </source>
</evidence>
<dbReference type="Ensembl" id="ENSSHAT00000028557.1">
    <property type="protein sequence ID" value="ENSSHAP00000027053.1"/>
    <property type="gene ID" value="ENSSHAG00000010503.2"/>
</dbReference>
<dbReference type="InParanoid" id="A0A7N4NSB5"/>
<sequence length="346" mass="39269">CRTAIGGILEGARRRRRGCASRARVPAQIRIRFLLWLWLRVLRKRHLFLLLLLLLLPGFLEQCCGKNHGYQSQRPARVSPSWIPWGITHLPHPGVLLQSIVSISLTRKATVPGWDLSFLTSLQSPWPRPFLDRWTLLPLCVLGSQNFDYQHSILVRRLPDGTELRGRVVETEAYLGAEDEAAHSRGGRQTPRNKGMFMKPGTLYVYIIYGMYFCMNVSSQGEGACILLRSLEPVEGLEMMRQLRNAHRKGAARALKDRELCNGPSKLCQALAIDKSFDQRDLAEEESIWLEQGPEKPGEHTVVTATRIGINYAGEWALKPLRFYIRGNPYVSVVDRKVEQEMQASG</sequence>
<reference evidence="14 15" key="1">
    <citation type="journal article" date="2011" name="Proc. Natl. Acad. Sci. U.S.A.">
        <title>Genetic diversity and population structure of the endangered marsupial Sarcophilus harrisii (Tasmanian devil).</title>
        <authorList>
            <person name="Miller W."/>
            <person name="Hayes V.M."/>
            <person name="Ratan A."/>
            <person name="Petersen D.C."/>
            <person name="Wittekindt N.E."/>
            <person name="Miller J."/>
            <person name="Walenz B."/>
            <person name="Knight J."/>
            <person name="Qi J."/>
            <person name="Zhao F."/>
            <person name="Wang Q."/>
            <person name="Bedoya-Reina O.C."/>
            <person name="Katiyar N."/>
            <person name="Tomsho L.P."/>
            <person name="Kasson L.M."/>
            <person name="Hardie R.A."/>
            <person name="Woodbridge P."/>
            <person name="Tindall E.A."/>
            <person name="Bertelsen M.F."/>
            <person name="Dixon D."/>
            <person name="Pyecroft S."/>
            <person name="Helgen K.M."/>
            <person name="Lesk A.M."/>
            <person name="Pringle T.H."/>
            <person name="Patterson N."/>
            <person name="Zhang Y."/>
            <person name="Kreiss A."/>
            <person name="Woods G.M."/>
            <person name="Jones M.E."/>
            <person name="Schuster S.C."/>
        </authorList>
    </citation>
    <scope>NUCLEOTIDE SEQUENCE [LARGE SCALE GENOMIC DNA]</scope>
</reference>
<protein>
    <recommendedName>
        <fullName evidence="10">DNA-3-methyladenine glycosylase</fullName>
        <ecNumber evidence="4">3.2.2.21</ecNumber>
    </recommendedName>
    <alternativeName>
        <fullName evidence="11">3-alkyladenine DNA glycosylase</fullName>
    </alternativeName>
    <alternativeName>
        <fullName evidence="8">3-methyladenine DNA glycosidase</fullName>
    </alternativeName>
    <alternativeName>
        <fullName evidence="13">ADPG</fullName>
    </alternativeName>
    <alternativeName>
        <fullName evidence="12">N-methylpurine-DNA glycosylase</fullName>
    </alternativeName>
</protein>
<dbReference type="GO" id="GO:0003677">
    <property type="term" value="F:DNA binding"/>
    <property type="evidence" value="ECO:0007669"/>
    <property type="project" value="InterPro"/>
</dbReference>
<gene>
    <name evidence="14" type="primary">MPG</name>
</gene>
<keyword evidence="15" id="KW-1185">Reference proteome</keyword>
<keyword evidence="6" id="KW-0378">Hydrolase</keyword>
<evidence type="ECO:0000256" key="9">
    <source>
        <dbReference type="ARBA" id="ARBA00066187"/>
    </source>
</evidence>
<comment type="similarity">
    <text evidence="3">Belongs to the DNA glycosylase MPG family.</text>
</comment>
<evidence type="ECO:0000256" key="4">
    <source>
        <dbReference type="ARBA" id="ARBA00012000"/>
    </source>
</evidence>
<comment type="subunit">
    <text evidence="9">Binds MBD1. Binds SSBP1.</text>
</comment>
<dbReference type="NCBIfam" id="TIGR00567">
    <property type="entry name" value="3mg"/>
    <property type="match status" value="1"/>
</dbReference>
<keyword evidence="7" id="KW-0234">DNA repair</keyword>
<dbReference type="InterPro" id="IPR003180">
    <property type="entry name" value="MPG"/>
</dbReference>
<evidence type="ECO:0000256" key="6">
    <source>
        <dbReference type="ARBA" id="ARBA00022801"/>
    </source>
</evidence>
<dbReference type="PANTHER" id="PTHR10429">
    <property type="entry name" value="DNA-3-METHYLADENINE GLYCOSYLASE"/>
    <property type="match status" value="1"/>
</dbReference>
<organism evidence="14 15">
    <name type="scientific">Sarcophilus harrisii</name>
    <name type="common">Tasmanian devil</name>
    <name type="synonym">Sarcophilus laniarius</name>
    <dbReference type="NCBI Taxonomy" id="9305"/>
    <lineage>
        <taxon>Eukaryota</taxon>
        <taxon>Metazoa</taxon>
        <taxon>Chordata</taxon>
        <taxon>Craniata</taxon>
        <taxon>Vertebrata</taxon>
        <taxon>Euteleostomi</taxon>
        <taxon>Mammalia</taxon>
        <taxon>Metatheria</taxon>
        <taxon>Dasyuromorphia</taxon>
        <taxon>Dasyuridae</taxon>
        <taxon>Sarcophilus</taxon>
    </lineage>
</organism>
<dbReference type="GeneTree" id="ENSGT00390000009825"/>
<evidence type="ECO:0000256" key="5">
    <source>
        <dbReference type="ARBA" id="ARBA00022763"/>
    </source>
</evidence>
<dbReference type="PANTHER" id="PTHR10429:SF0">
    <property type="entry name" value="DNA-3-METHYLADENINE GLYCOSYLASE"/>
    <property type="match status" value="1"/>
</dbReference>
<dbReference type="Gene3D" id="3.10.300.10">
    <property type="entry name" value="Methylpurine-DNA glycosylase (MPG)"/>
    <property type="match status" value="1"/>
</dbReference>
<evidence type="ECO:0000256" key="1">
    <source>
        <dbReference type="ARBA" id="ARBA00000086"/>
    </source>
</evidence>
<evidence type="ECO:0000256" key="11">
    <source>
        <dbReference type="ARBA" id="ARBA00076879"/>
    </source>
</evidence>
<evidence type="ECO:0000256" key="8">
    <source>
        <dbReference type="ARBA" id="ARBA00033426"/>
    </source>
</evidence>
<dbReference type="InterPro" id="IPR036995">
    <property type="entry name" value="MPG_sf"/>
</dbReference>
<dbReference type="CDD" id="cd00540">
    <property type="entry name" value="AAG"/>
    <property type="match status" value="1"/>
</dbReference>
<dbReference type="GO" id="GO:0003905">
    <property type="term" value="F:alkylbase DNA N-glycosylase activity"/>
    <property type="evidence" value="ECO:0007669"/>
    <property type="project" value="UniProtKB-EC"/>
</dbReference>
<dbReference type="GO" id="GO:0006284">
    <property type="term" value="P:base-excision repair"/>
    <property type="evidence" value="ECO:0007669"/>
    <property type="project" value="InterPro"/>
</dbReference>